<keyword evidence="4" id="KW-0206">Cytoskeleton</keyword>
<feature type="region of interest" description="Disordered" evidence="9">
    <location>
        <begin position="419"/>
        <end position="438"/>
    </location>
</feature>
<gene>
    <name evidence="10" type="ORF">CSSPJE1EN1_LOCUS180</name>
</gene>
<evidence type="ECO:0000256" key="1">
    <source>
        <dbReference type="ARBA" id="ARBA00004120"/>
    </source>
</evidence>
<evidence type="ECO:0000256" key="6">
    <source>
        <dbReference type="ARBA" id="ARBA00038217"/>
    </source>
</evidence>
<feature type="compositionally biased region" description="Polar residues" evidence="9">
    <location>
        <begin position="423"/>
        <end position="436"/>
    </location>
</feature>
<dbReference type="PANTHER" id="PTHR22691:SF1">
    <property type="entry name" value="CENTROSOMAL PROTEIN CCDC61"/>
    <property type="match status" value="1"/>
</dbReference>
<reference evidence="10 11" key="1">
    <citation type="submission" date="2024-02" db="EMBL/GenBank/DDBJ databases">
        <authorList>
            <consortium name="ELIXIR-Norway"/>
            <consortium name="Elixir Norway"/>
        </authorList>
    </citation>
    <scope>NUCLEOTIDE SEQUENCE [LARGE SCALE GENOMIC DNA]</scope>
</reference>
<protein>
    <recommendedName>
        <fullName evidence="7">Coiled-coil domain-containing protein 61</fullName>
    </recommendedName>
</protein>
<evidence type="ECO:0000256" key="2">
    <source>
        <dbReference type="ARBA" id="ARBA00022490"/>
    </source>
</evidence>
<comment type="subcellular location">
    <subcellularLocation>
        <location evidence="1">Cytoplasm</location>
        <location evidence="1">Cytoskeleton</location>
        <location evidence="1">Cilium basal body</location>
    </subcellularLocation>
</comment>
<organism evidence="10 11">
    <name type="scientific">Sphagnum jensenii</name>
    <dbReference type="NCBI Taxonomy" id="128206"/>
    <lineage>
        <taxon>Eukaryota</taxon>
        <taxon>Viridiplantae</taxon>
        <taxon>Streptophyta</taxon>
        <taxon>Embryophyta</taxon>
        <taxon>Bryophyta</taxon>
        <taxon>Sphagnophytina</taxon>
        <taxon>Sphagnopsida</taxon>
        <taxon>Sphagnales</taxon>
        <taxon>Sphagnaceae</taxon>
        <taxon>Sphagnum</taxon>
    </lineage>
</organism>
<evidence type="ECO:0000256" key="8">
    <source>
        <dbReference type="SAM" id="Coils"/>
    </source>
</evidence>
<comment type="similarity">
    <text evidence="6">Belongs to the CCDC61 family.</text>
</comment>
<evidence type="ECO:0000256" key="3">
    <source>
        <dbReference type="ARBA" id="ARBA00023054"/>
    </source>
</evidence>
<accession>A0ABP0VKH6</accession>
<feature type="region of interest" description="Disordered" evidence="9">
    <location>
        <begin position="452"/>
        <end position="476"/>
    </location>
</feature>
<sequence length="618" mass="70018">MSHGGSEFEQVVELVFQNVQYLLTVALAPGDTLCVEAEHKTDGSRWRGDFTSRYIEEITRKTGNFKTFTVFVKMLRSAILQESDSVFVDLLTYQDLEMLKNKKSRGIGVHPCQRASNNKRYLILTYTGEFDRVHYPLPLLYEENPEPEALKQTIRRLRDELEEVKSTLQKKLEQTHPPLLNDEDSIQSIDSGTAELPKLREENARLKAQLTCMEDSYRLCGHISPSDWREVADDRKTLEKELALTRKKCDLLLSRVDAKKDSRKETQMLQARLDQLQGDLQLERTLHRKAVAQLAKDNAALNQEVRSVREAERRLRVKLRESESELDLLKRRIKVQGARDLPPSRTRPSHSRPRSSSPSLLTKHTDGHLRGSRRPSPLSSHANTPIGSQPSSRPSSCPSFGTRGRLNAANLRAHCQEYKGLQARQSQPSSTRSTDPYSRRIMQEMSIFSFQSSSMNQFDLRSRTPSPQRSQTNQQPLHEVGTNVTSGLALTPGLASDDDAEVYHRYGSRASSPGRILRDVKAKLQKYAKMEGIELSHTESPDTRSVDYNCHSSGVHFLEILCSLACLKCHGALCSKPHHLELHTVHNMDAEKEVTDIDLRLHALQNFLKSAKASAAKK</sequence>
<feature type="region of interest" description="Disordered" evidence="9">
    <location>
        <begin position="334"/>
        <end position="404"/>
    </location>
</feature>
<evidence type="ECO:0000256" key="7">
    <source>
        <dbReference type="ARBA" id="ARBA00041518"/>
    </source>
</evidence>
<name>A0ABP0VKH6_9BRYO</name>
<evidence type="ECO:0000256" key="4">
    <source>
        <dbReference type="ARBA" id="ARBA00023212"/>
    </source>
</evidence>
<keyword evidence="3 8" id="KW-0175">Coiled coil</keyword>
<dbReference type="CDD" id="cd22284">
    <property type="entry name" value="HD_CCDC61_N"/>
    <property type="match status" value="1"/>
</dbReference>
<evidence type="ECO:0000313" key="11">
    <source>
        <dbReference type="Proteomes" id="UP001497444"/>
    </source>
</evidence>
<dbReference type="PANTHER" id="PTHR22691">
    <property type="entry name" value="YEAST SPT2-RELATED"/>
    <property type="match status" value="1"/>
</dbReference>
<keyword evidence="2" id="KW-0963">Cytoplasm</keyword>
<dbReference type="InterPro" id="IPR049733">
    <property type="entry name" value="CCDC61_N"/>
</dbReference>
<evidence type="ECO:0000256" key="5">
    <source>
        <dbReference type="ARBA" id="ARBA00023273"/>
    </source>
</evidence>
<evidence type="ECO:0000313" key="10">
    <source>
        <dbReference type="EMBL" id="CAK9254702.1"/>
    </source>
</evidence>
<evidence type="ECO:0000256" key="9">
    <source>
        <dbReference type="SAM" id="MobiDB-lite"/>
    </source>
</evidence>
<keyword evidence="5" id="KW-0966">Cell projection</keyword>
<dbReference type="Proteomes" id="UP001497444">
    <property type="component" value="Chromosome 1"/>
</dbReference>
<feature type="compositionally biased region" description="Low complexity" evidence="9">
    <location>
        <begin position="374"/>
        <end position="399"/>
    </location>
</feature>
<dbReference type="EMBL" id="OZ020096">
    <property type="protein sequence ID" value="CAK9254702.1"/>
    <property type="molecule type" value="Genomic_DNA"/>
</dbReference>
<keyword evidence="11" id="KW-1185">Reference proteome</keyword>
<proteinExistence type="inferred from homology"/>
<feature type="coiled-coil region" evidence="8">
    <location>
        <begin position="151"/>
        <end position="216"/>
    </location>
</feature>